<evidence type="ECO:0008006" key="5">
    <source>
        <dbReference type="Google" id="ProtNLM"/>
    </source>
</evidence>
<feature type="compositionally biased region" description="Basic and acidic residues" evidence="1">
    <location>
        <begin position="113"/>
        <end position="122"/>
    </location>
</feature>
<organism evidence="3 4">
    <name type="scientific">Thalassiosira oceanica</name>
    <name type="common">Marine diatom</name>
    <dbReference type="NCBI Taxonomy" id="159749"/>
    <lineage>
        <taxon>Eukaryota</taxon>
        <taxon>Sar</taxon>
        <taxon>Stramenopiles</taxon>
        <taxon>Ochrophyta</taxon>
        <taxon>Bacillariophyta</taxon>
        <taxon>Coscinodiscophyceae</taxon>
        <taxon>Thalassiosirophycidae</taxon>
        <taxon>Thalassiosirales</taxon>
        <taxon>Thalassiosiraceae</taxon>
        <taxon>Thalassiosira</taxon>
    </lineage>
</organism>
<feature type="signal peptide" evidence="2">
    <location>
        <begin position="1"/>
        <end position="16"/>
    </location>
</feature>
<keyword evidence="2" id="KW-0732">Signal</keyword>
<feature type="region of interest" description="Disordered" evidence="1">
    <location>
        <begin position="72"/>
        <end position="128"/>
    </location>
</feature>
<feature type="non-terminal residue" evidence="3">
    <location>
        <position position="128"/>
    </location>
</feature>
<keyword evidence="4" id="KW-1185">Reference proteome</keyword>
<dbReference type="AlphaFoldDB" id="K0RV44"/>
<gene>
    <name evidence="3" type="ORF">THAOC_23839</name>
</gene>
<comment type="caution">
    <text evidence="3">The sequence shown here is derived from an EMBL/GenBank/DDBJ whole genome shotgun (WGS) entry which is preliminary data.</text>
</comment>
<feature type="chain" id="PRO_5003837340" description="Secreted protein" evidence="2">
    <location>
        <begin position="17"/>
        <end position="128"/>
    </location>
</feature>
<accession>K0RV44</accession>
<evidence type="ECO:0000313" key="3">
    <source>
        <dbReference type="EMBL" id="EJK56309.1"/>
    </source>
</evidence>
<sequence length="128" mass="13551">MLLTLLSASSGVSVLAFLASRTSRSSLGSRSGPIVWARAVSAEALSLGCLSCLRSSFESLSTVSIIVPLSRSQPASHVADDEARMSDRVQPLSNDEETTPPPAPLEDENDDLEQGRGPREVEVITVDV</sequence>
<evidence type="ECO:0000256" key="2">
    <source>
        <dbReference type="SAM" id="SignalP"/>
    </source>
</evidence>
<dbReference type="Proteomes" id="UP000266841">
    <property type="component" value="Unassembled WGS sequence"/>
</dbReference>
<evidence type="ECO:0000313" key="4">
    <source>
        <dbReference type="Proteomes" id="UP000266841"/>
    </source>
</evidence>
<evidence type="ECO:0000256" key="1">
    <source>
        <dbReference type="SAM" id="MobiDB-lite"/>
    </source>
</evidence>
<proteinExistence type="predicted"/>
<protein>
    <recommendedName>
        <fullName evidence="5">Secreted protein</fullName>
    </recommendedName>
</protein>
<name>K0RV44_THAOC</name>
<dbReference type="EMBL" id="AGNL01031890">
    <property type="protein sequence ID" value="EJK56309.1"/>
    <property type="molecule type" value="Genomic_DNA"/>
</dbReference>
<reference evidence="3 4" key="1">
    <citation type="journal article" date="2012" name="Genome Biol.">
        <title>Genome and low-iron response of an oceanic diatom adapted to chronic iron limitation.</title>
        <authorList>
            <person name="Lommer M."/>
            <person name="Specht M."/>
            <person name="Roy A.S."/>
            <person name="Kraemer L."/>
            <person name="Andreson R."/>
            <person name="Gutowska M.A."/>
            <person name="Wolf J."/>
            <person name="Bergner S.V."/>
            <person name="Schilhabel M.B."/>
            <person name="Klostermeier U.C."/>
            <person name="Beiko R.G."/>
            <person name="Rosenstiel P."/>
            <person name="Hippler M."/>
            <person name="Laroche J."/>
        </authorList>
    </citation>
    <scope>NUCLEOTIDE SEQUENCE [LARGE SCALE GENOMIC DNA]</scope>
    <source>
        <strain evidence="3 4">CCMP1005</strain>
    </source>
</reference>
<feature type="compositionally biased region" description="Basic and acidic residues" evidence="1">
    <location>
        <begin position="78"/>
        <end position="87"/>
    </location>
</feature>